<keyword evidence="1" id="KW-0812">Transmembrane</keyword>
<evidence type="ECO:0000313" key="2">
    <source>
        <dbReference type="EMBL" id="QHE60331.1"/>
    </source>
</evidence>
<evidence type="ECO:0000256" key="1">
    <source>
        <dbReference type="SAM" id="Phobius"/>
    </source>
</evidence>
<gene>
    <name evidence="2" type="ORF">FHE72_04215</name>
</gene>
<feature type="transmembrane region" description="Helical" evidence="1">
    <location>
        <begin position="39"/>
        <end position="60"/>
    </location>
</feature>
<accession>A0A6I6UMP1</accession>
<keyword evidence="1" id="KW-1133">Transmembrane helix</keyword>
<proteinExistence type="predicted"/>
<organism evidence="2 3">
    <name type="scientific">Rossellomorea vietnamensis</name>
    <dbReference type="NCBI Taxonomy" id="218284"/>
    <lineage>
        <taxon>Bacteria</taxon>
        <taxon>Bacillati</taxon>
        <taxon>Bacillota</taxon>
        <taxon>Bacilli</taxon>
        <taxon>Bacillales</taxon>
        <taxon>Bacillaceae</taxon>
        <taxon>Rossellomorea</taxon>
    </lineage>
</organism>
<dbReference type="AlphaFoldDB" id="A0A6I6UMP1"/>
<sequence>MELKTTGLLLSCLSILTFVLVEAMEEAARYMSEGIFDFMGWYLYALIFMVFLIGITCFFIKIE</sequence>
<protein>
    <submittedName>
        <fullName evidence="2">Uncharacterized protein</fullName>
    </submittedName>
</protein>
<dbReference type="KEGG" id="bvq:FHE72_04215"/>
<reference evidence="2 3" key="1">
    <citation type="submission" date="2019-06" db="EMBL/GenBank/DDBJ databases">
        <title>An operon consisting of a P-type ATPase gene and a transcriptional regular gene given the different cadmium resistance in Bacillus vietamensis 151-6 and Bacillus marisflavi 151-25.</title>
        <authorList>
            <person name="Yu X."/>
        </authorList>
    </citation>
    <scope>NUCLEOTIDE SEQUENCE [LARGE SCALE GENOMIC DNA]</scope>
    <source>
        <strain evidence="2 3">151-6</strain>
    </source>
</reference>
<name>A0A6I6UMP1_9BACI</name>
<dbReference type="EMBL" id="CP047394">
    <property type="protein sequence ID" value="QHE60331.1"/>
    <property type="molecule type" value="Genomic_DNA"/>
</dbReference>
<evidence type="ECO:0000313" key="3">
    <source>
        <dbReference type="Proteomes" id="UP000465062"/>
    </source>
</evidence>
<dbReference type="Proteomes" id="UP000465062">
    <property type="component" value="Chromosome"/>
</dbReference>
<keyword evidence="1" id="KW-0472">Membrane</keyword>
<dbReference type="RefSeq" id="WP_159361321.1">
    <property type="nucleotide sequence ID" value="NZ_CP047394.1"/>
</dbReference>